<comment type="similarity">
    <text evidence="12 18">Belongs to the ThiI family.</text>
</comment>
<dbReference type="PANTHER" id="PTHR43209">
    <property type="entry name" value="TRNA SULFURTRANSFERASE"/>
    <property type="match status" value="1"/>
</dbReference>
<evidence type="ECO:0000256" key="17">
    <source>
        <dbReference type="ARBA" id="ARBA00080570"/>
    </source>
</evidence>
<dbReference type="FunFam" id="3.40.50.620:FF:000053">
    <property type="entry name" value="Probable tRNA sulfurtransferase"/>
    <property type="match status" value="1"/>
</dbReference>
<dbReference type="GO" id="GO:0004810">
    <property type="term" value="F:CCA tRNA nucleotidyltransferase activity"/>
    <property type="evidence" value="ECO:0007669"/>
    <property type="project" value="InterPro"/>
</dbReference>
<comment type="function">
    <text evidence="11 18">Catalyzes the ATP-dependent transfer of a sulfur to tRNA to produce 4-thiouridine in position 8 of tRNAs, which functions as a near-UV photosensor. Also catalyzes the transfer of sulfur to the sulfur carrier protein ThiS, forming ThiS-thiocarboxylate. This is a step in the synthesis of thiazole, in the thiamine biosynthesis pathway. The sulfur is donated as persulfide by IscS.</text>
</comment>
<dbReference type="InterPro" id="IPR049962">
    <property type="entry name" value="THUMP_ThiI"/>
</dbReference>
<evidence type="ECO:0000256" key="6">
    <source>
        <dbReference type="ARBA" id="ARBA00022840"/>
    </source>
</evidence>
<dbReference type="GO" id="GO:0005829">
    <property type="term" value="C:cytosol"/>
    <property type="evidence" value="ECO:0007669"/>
    <property type="project" value="TreeGrafter"/>
</dbReference>
<evidence type="ECO:0000256" key="8">
    <source>
        <dbReference type="ARBA" id="ARBA00022977"/>
    </source>
</evidence>
<evidence type="ECO:0000256" key="18">
    <source>
        <dbReference type="HAMAP-Rule" id="MF_00021"/>
    </source>
</evidence>
<dbReference type="SUPFAM" id="SSF143437">
    <property type="entry name" value="THUMP domain-like"/>
    <property type="match status" value="1"/>
</dbReference>
<dbReference type="NCBIfam" id="TIGR00342">
    <property type="entry name" value="tRNA uracil 4-sulfurtransferase ThiI"/>
    <property type="match status" value="1"/>
</dbReference>
<keyword evidence="7 18" id="KW-0694">RNA-binding</keyword>
<dbReference type="RefSeq" id="WP_013932691.1">
    <property type="nucleotide sequence ID" value="NC_015707.1"/>
</dbReference>
<evidence type="ECO:0000313" key="21">
    <source>
        <dbReference type="Proteomes" id="UP000006804"/>
    </source>
</evidence>
<evidence type="ECO:0000256" key="9">
    <source>
        <dbReference type="ARBA" id="ARBA00050570"/>
    </source>
</evidence>
<feature type="binding site" evidence="18">
    <location>
        <position position="283"/>
    </location>
    <ligand>
        <name>ATP</name>
        <dbReference type="ChEBI" id="CHEBI:30616"/>
    </ligand>
</feature>
<dbReference type="Pfam" id="PF02568">
    <property type="entry name" value="ThiI"/>
    <property type="match status" value="1"/>
</dbReference>
<evidence type="ECO:0000256" key="15">
    <source>
        <dbReference type="ARBA" id="ARBA00075337"/>
    </source>
</evidence>
<dbReference type="InterPro" id="IPR014729">
    <property type="entry name" value="Rossmann-like_a/b/a_fold"/>
</dbReference>
<feature type="binding site" evidence="18">
    <location>
        <position position="292"/>
    </location>
    <ligand>
        <name>ATP</name>
        <dbReference type="ChEBI" id="CHEBI:30616"/>
    </ligand>
</feature>
<evidence type="ECO:0000256" key="1">
    <source>
        <dbReference type="ARBA" id="ARBA00004496"/>
    </source>
</evidence>
<evidence type="ECO:0000256" key="7">
    <source>
        <dbReference type="ARBA" id="ARBA00022884"/>
    </source>
</evidence>
<evidence type="ECO:0000256" key="10">
    <source>
        <dbReference type="ARBA" id="ARBA00052330"/>
    </source>
</evidence>
<comment type="subcellular location">
    <subcellularLocation>
        <location evidence="1 18">Cytoplasm</location>
    </subcellularLocation>
</comment>
<evidence type="ECO:0000256" key="5">
    <source>
        <dbReference type="ARBA" id="ARBA00022741"/>
    </source>
</evidence>
<gene>
    <name evidence="18" type="primary">thiI</name>
    <name evidence="20" type="ORF">Theth_1417</name>
</gene>
<dbReference type="AlphaFoldDB" id="F7YUK5"/>
<evidence type="ECO:0000256" key="12">
    <source>
        <dbReference type="ARBA" id="ARBA00061472"/>
    </source>
</evidence>
<proteinExistence type="inferred from homology"/>
<dbReference type="InterPro" id="IPR004114">
    <property type="entry name" value="THUMP_dom"/>
</dbReference>
<dbReference type="HOGENOM" id="CLU_037952_4_0_0"/>
<dbReference type="PANTHER" id="PTHR43209:SF1">
    <property type="entry name" value="TRNA SULFURTRANSFERASE"/>
    <property type="match status" value="1"/>
</dbReference>
<dbReference type="eggNOG" id="COG0301">
    <property type="taxonomic scope" value="Bacteria"/>
</dbReference>
<dbReference type="PATRIC" id="fig|688269.3.peg.1464"/>
<dbReference type="SMART" id="SM00981">
    <property type="entry name" value="THUMP"/>
    <property type="match status" value="1"/>
</dbReference>
<dbReference type="Pfam" id="PF02926">
    <property type="entry name" value="THUMP"/>
    <property type="match status" value="1"/>
</dbReference>
<dbReference type="GO" id="GO:0002937">
    <property type="term" value="P:tRNA 4-thiouridine biosynthesis"/>
    <property type="evidence" value="ECO:0007669"/>
    <property type="project" value="TreeGrafter"/>
</dbReference>
<dbReference type="CDD" id="cd11716">
    <property type="entry name" value="THUMP_ThiI"/>
    <property type="match status" value="1"/>
</dbReference>
<keyword evidence="8 18" id="KW-0784">Thiamine biosynthesis</keyword>
<dbReference type="PROSITE" id="PS51165">
    <property type="entry name" value="THUMP"/>
    <property type="match status" value="1"/>
</dbReference>
<sequence length="383" mass="42947">MNLYLISYSEIGLKGENRWFFEDTLVKRIKEALKDFEDVNISKTHGRIYLKVKAPKEEVLKRLRKVFGINTTAVAFESDLDLEKIKETVIQALMGADLNGKTFKIESRRANKAFPLSSIELNRILGEHVLKNFQGLKVDVHNPQVVVHIEIREKAYVYCEKIPGPGGLPVGTSGKALLLLSGGIDSPVAGYLMMKRGATLEAVYFHSFPFTSDRAKEKVIKLCKVLAEYGGQIVLHVVNFTEVIKELAEKCPNDYLTIMMRRMMVRVAEQIAKKVGAKVLVTGESLGQVASQTMESIVAVDEAASMPILRPLIGFDKVEIIDLSKKIGTYEISIEPYADCCTIFVPKKPETKPKLHKVKQFEENLNLEKLVEHALAETEVIKI</sequence>
<name>F7YUK5_9THEM</name>
<dbReference type="InterPro" id="IPR003720">
    <property type="entry name" value="tRNA_STrfase"/>
</dbReference>
<dbReference type="UniPathway" id="UPA00060"/>
<organism evidence="20 21">
    <name type="scientific">Pseudothermotoga thermarum DSM 5069</name>
    <dbReference type="NCBI Taxonomy" id="688269"/>
    <lineage>
        <taxon>Bacteria</taxon>
        <taxon>Thermotogati</taxon>
        <taxon>Thermotogota</taxon>
        <taxon>Thermotogae</taxon>
        <taxon>Thermotogales</taxon>
        <taxon>Thermotogaceae</taxon>
        <taxon>Pseudothermotoga</taxon>
    </lineage>
</organism>
<keyword evidence="5 18" id="KW-0547">Nucleotide-binding</keyword>
<dbReference type="InterPro" id="IPR050102">
    <property type="entry name" value="tRNA_sulfurtransferase_ThiI"/>
</dbReference>
<dbReference type="GO" id="GO:0000049">
    <property type="term" value="F:tRNA binding"/>
    <property type="evidence" value="ECO:0007669"/>
    <property type="project" value="UniProtKB-UniRule"/>
</dbReference>
<evidence type="ECO:0000256" key="3">
    <source>
        <dbReference type="ARBA" id="ARBA00022555"/>
    </source>
</evidence>
<dbReference type="Gene3D" id="3.40.50.620">
    <property type="entry name" value="HUPs"/>
    <property type="match status" value="1"/>
</dbReference>
<dbReference type="CDD" id="cd01712">
    <property type="entry name" value="PPase_ThiI"/>
    <property type="match status" value="1"/>
</dbReference>
<dbReference type="GO" id="GO:0009228">
    <property type="term" value="P:thiamine biosynthetic process"/>
    <property type="evidence" value="ECO:0007669"/>
    <property type="project" value="UniProtKB-KW"/>
</dbReference>
<accession>F7YUK5</accession>
<dbReference type="HAMAP" id="MF_00021">
    <property type="entry name" value="ThiI"/>
    <property type="match status" value="1"/>
</dbReference>
<evidence type="ECO:0000256" key="14">
    <source>
        <dbReference type="ARBA" id="ARBA00071867"/>
    </source>
</evidence>
<evidence type="ECO:0000259" key="19">
    <source>
        <dbReference type="PROSITE" id="PS51165"/>
    </source>
</evidence>
<comment type="pathway">
    <text evidence="18">Cofactor biosynthesis; thiamine diphosphate biosynthesis.</text>
</comment>
<dbReference type="InterPro" id="IPR020536">
    <property type="entry name" value="ThiI_AANH"/>
</dbReference>
<dbReference type="InterPro" id="IPR054173">
    <property type="entry name" value="ThiI_fer"/>
</dbReference>
<dbReference type="Gene3D" id="3.30.2130.30">
    <property type="match status" value="1"/>
</dbReference>
<dbReference type="GO" id="GO:0009229">
    <property type="term" value="P:thiamine diphosphate biosynthetic process"/>
    <property type="evidence" value="ECO:0007669"/>
    <property type="project" value="UniProtKB-UniRule"/>
</dbReference>
<comment type="catalytic activity">
    <reaction evidence="10 18">
        <text>[ThiS sulfur-carrier protein]-C-terminal Gly-Gly-AMP + S-sulfanyl-L-cysteinyl-[cysteine desulfurase] + AH2 = [ThiS sulfur-carrier protein]-C-terminal-Gly-aminoethanethioate + L-cysteinyl-[cysteine desulfurase] + A + AMP + 2 H(+)</text>
        <dbReference type="Rhea" id="RHEA:43340"/>
        <dbReference type="Rhea" id="RHEA-COMP:12157"/>
        <dbReference type="Rhea" id="RHEA-COMP:12158"/>
        <dbReference type="Rhea" id="RHEA-COMP:12910"/>
        <dbReference type="Rhea" id="RHEA-COMP:19908"/>
        <dbReference type="ChEBI" id="CHEBI:13193"/>
        <dbReference type="ChEBI" id="CHEBI:15378"/>
        <dbReference type="ChEBI" id="CHEBI:17499"/>
        <dbReference type="ChEBI" id="CHEBI:29950"/>
        <dbReference type="ChEBI" id="CHEBI:61963"/>
        <dbReference type="ChEBI" id="CHEBI:90618"/>
        <dbReference type="ChEBI" id="CHEBI:232372"/>
        <dbReference type="ChEBI" id="CHEBI:456215"/>
    </reaction>
</comment>
<evidence type="ECO:0000313" key="20">
    <source>
        <dbReference type="EMBL" id="AEH51477.1"/>
    </source>
</evidence>
<evidence type="ECO:0000256" key="16">
    <source>
        <dbReference type="ARBA" id="ARBA00077849"/>
    </source>
</evidence>
<keyword evidence="6 18" id="KW-0067">ATP-binding</keyword>
<feature type="binding site" evidence="18">
    <location>
        <begin position="204"/>
        <end position="205"/>
    </location>
    <ligand>
        <name>ATP</name>
        <dbReference type="ChEBI" id="CHEBI:30616"/>
    </ligand>
</feature>
<evidence type="ECO:0000256" key="2">
    <source>
        <dbReference type="ARBA" id="ARBA00022490"/>
    </source>
</evidence>
<dbReference type="SUPFAM" id="SSF52402">
    <property type="entry name" value="Adenine nucleotide alpha hydrolases-like"/>
    <property type="match status" value="1"/>
</dbReference>
<evidence type="ECO:0000256" key="13">
    <source>
        <dbReference type="ARBA" id="ARBA00066827"/>
    </source>
</evidence>
<protein>
    <recommendedName>
        <fullName evidence="14 18">Probable tRNA sulfurtransferase</fullName>
        <ecNumber evidence="13 18">2.8.1.4</ecNumber>
    </recommendedName>
    <alternativeName>
        <fullName evidence="15 18">Sulfur carrier protein ThiS sulfurtransferase</fullName>
    </alternativeName>
    <alternativeName>
        <fullName evidence="16 18">Thiamine biosynthesis protein ThiI</fullName>
    </alternativeName>
    <alternativeName>
        <fullName evidence="17 18">tRNA 4-thiouridine synthase</fullName>
    </alternativeName>
</protein>
<dbReference type="GO" id="GO:0005524">
    <property type="term" value="F:ATP binding"/>
    <property type="evidence" value="ECO:0007669"/>
    <property type="project" value="UniProtKB-UniRule"/>
</dbReference>
<dbReference type="STRING" id="688269.Theth_1417"/>
<reference evidence="20 21" key="1">
    <citation type="submission" date="2010-11" db="EMBL/GenBank/DDBJ databases">
        <title>The complete genome of Thermotoga thermarum DSM 5069.</title>
        <authorList>
            <consortium name="US DOE Joint Genome Institute (JGI-PGF)"/>
            <person name="Lucas S."/>
            <person name="Copeland A."/>
            <person name="Lapidus A."/>
            <person name="Bruce D."/>
            <person name="Goodwin L."/>
            <person name="Pitluck S."/>
            <person name="Kyrpides N."/>
            <person name="Mavromatis K."/>
            <person name="Ivanova N."/>
            <person name="Zeytun A."/>
            <person name="Brettin T."/>
            <person name="Detter J.C."/>
            <person name="Tapia R."/>
            <person name="Han C."/>
            <person name="Land M."/>
            <person name="Hauser L."/>
            <person name="Markowitz V."/>
            <person name="Cheng J.-F."/>
            <person name="Hugenholtz P."/>
            <person name="Woyke T."/>
            <person name="Wu D."/>
            <person name="Spring S."/>
            <person name="Schroeder M."/>
            <person name="Brambilla E."/>
            <person name="Klenk H.-P."/>
            <person name="Eisen J.A."/>
        </authorList>
    </citation>
    <scope>NUCLEOTIDE SEQUENCE [LARGE SCALE GENOMIC DNA]</scope>
    <source>
        <strain evidence="20 21">DSM 5069</strain>
    </source>
</reference>
<evidence type="ECO:0000256" key="11">
    <source>
        <dbReference type="ARBA" id="ARBA00058382"/>
    </source>
</evidence>
<dbReference type="InterPro" id="IPR049961">
    <property type="entry name" value="ThiI_N"/>
</dbReference>
<dbReference type="EC" id="2.8.1.4" evidence="13 18"/>
<comment type="catalytic activity">
    <reaction evidence="9 18">
        <text>[ThiI sulfur-carrier protein]-S-sulfanyl-L-cysteine + a uridine in tRNA + 2 reduced [2Fe-2S]-[ferredoxin] + ATP + H(+) = [ThiI sulfur-carrier protein]-L-cysteine + a 4-thiouridine in tRNA + 2 oxidized [2Fe-2S]-[ferredoxin] + AMP + diphosphate</text>
        <dbReference type="Rhea" id="RHEA:24176"/>
        <dbReference type="Rhea" id="RHEA-COMP:10000"/>
        <dbReference type="Rhea" id="RHEA-COMP:10001"/>
        <dbReference type="Rhea" id="RHEA-COMP:13337"/>
        <dbReference type="Rhea" id="RHEA-COMP:13338"/>
        <dbReference type="Rhea" id="RHEA-COMP:13339"/>
        <dbReference type="Rhea" id="RHEA-COMP:13340"/>
        <dbReference type="ChEBI" id="CHEBI:15378"/>
        <dbReference type="ChEBI" id="CHEBI:29950"/>
        <dbReference type="ChEBI" id="CHEBI:30616"/>
        <dbReference type="ChEBI" id="CHEBI:33019"/>
        <dbReference type="ChEBI" id="CHEBI:33737"/>
        <dbReference type="ChEBI" id="CHEBI:33738"/>
        <dbReference type="ChEBI" id="CHEBI:61963"/>
        <dbReference type="ChEBI" id="CHEBI:65315"/>
        <dbReference type="ChEBI" id="CHEBI:136798"/>
        <dbReference type="ChEBI" id="CHEBI:456215"/>
        <dbReference type="EC" id="2.8.1.4"/>
    </reaction>
</comment>
<dbReference type="Pfam" id="PF22025">
    <property type="entry name" value="ThiI_fer"/>
    <property type="match status" value="1"/>
</dbReference>
<dbReference type="EMBL" id="CP002351">
    <property type="protein sequence ID" value="AEH51477.1"/>
    <property type="molecule type" value="Genomic_DNA"/>
</dbReference>
<dbReference type="GO" id="GO:0052837">
    <property type="term" value="P:thiazole biosynthetic process"/>
    <property type="evidence" value="ECO:0007669"/>
    <property type="project" value="TreeGrafter"/>
</dbReference>
<keyword evidence="4 18" id="KW-0808">Transferase</keyword>
<evidence type="ECO:0000256" key="4">
    <source>
        <dbReference type="ARBA" id="ARBA00022679"/>
    </source>
</evidence>
<keyword evidence="3 18" id="KW-0820">tRNA-binding</keyword>
<keyword evidence="21" id="KW-1185">Reference proteome</keyword>
<feature type="binding site" evidence="18">
    <location>
        <begin position="179"/>
        <end position="180"/>
    </location>
    <ligand>
        <name>ATP</name>
        <dbReference type="ChEBI" id="CHEBI:30616"/>
    </ligand>
</feature>
<dbReference type="GO" id="GO:0140741">
    <property type="term" value="F:tRNA-uracil-4 sulfurtransferase activity"/>
    <property type="evidence" value="ECO:0007669"/>
    <property type="project" value="UniProtKB-EC"/>
</dbReference>
<feature type="binding site" evidence="18">
    <location>
        <position position="261"/>
    </location>
    <ligand>
        <name>ATP</name>
        <dbReference type="ChEBI" id="CHEBI:30616"/>
    </ligand>
</feature>
<keyword evidence="2 18" id="KW-0963">Cytoplasm</keyword>
<dbReference type="KEGG" id="tta:Theth_1417"/>
<dbReference type="Proteomes" id="UP000006804">
    <property type="component" value="Chromosome"/>
</dbReference>
<feature type="domain" description="THUMP" evidence="19">
    <location>
        <begin position="57"/>
        <end position="161"/>
    </location>
</feature>